<proteinExistence type="predicted"/>
<keyword evidence="3" id="KW-1185">Reference proteome</keyword>
<evidence type="ECO:0000256" key="1">
    <source>
        <dbReference type="SAM" id="Phobius"/>
    </source>
</evidence>
<name>A0ABV8FIK9_9ACTN</name>
<dbReference type="Proteomes" id="UP001595847">
    <property type="component" value="Unassembled WGS sequence"/>
</dbReference>
<organism evidence="2 3">
    <name type="scientific">Nocardiopsis sediminis</name>
    <dbReference type="NCBI Taxonomy" id="1778267"/>
    <lineage>
        <taxon>Bacteria</taxon>
        <taxon>Bacillati</taxon>
        <taxon>Actinomycetota</taxon>
        <taxon>Actinomycetes</taxon>
        <taxon>Streptosporangiales</taxon>
        <taxon>Nocardiopsidaceae</taxon>
        <taxon>Nocardiopsis</taxon>
    </lineage>
</organism>
<sequence length="43" mass="4632">MPPVPLPDLRERSSLDGFNPLQIMVFVVLIAVAAAVGASRARR</sequence>
<keyword evidence="1" id="KW-0812">Transmembrane</keyword>
<comment type="caution">
    <text evidence="2">The sequence shown here is derived from an EMBL/GenBank/DDBJ whole genome shotgun (WGS) entry which is preliminary data.</text>
</comment>
<keyword evidence="1" id="KW-0472">Membrane</keyword>
<evidence type="ECO:0000313" key="2">
    <source>
        <dbReference type="EMBL" id="MFC3994736.1"/>
    </source>
</evidence>
<reference evidence="3" key="1">
    <citation type="journal article" date="2019" name="Int. J. Syst. Evol. Microbiol.">
        <title>The Global Catalogue of Microorganisms (GCM) 10K type strain sequencing project: providing services to taxonomists for standard genome sequencing and annotation.</title>
        <authorList>
            <consortium name="The Broad Institute Genomics Platform"/>
            <consortium name="The Broad Institute Genome Sequencing Center for Infectious Disease"/>
            <person name="Wu L."/>
            <person name="Ma J."/>
        </authorList>
    </citation>
    <scope>NUCLEOTIDE SEQUENCE [LARGE SCALE GENOMIC DNA]</scope>
    <source>
        <strain evidence="3">TBRC 1826</strain>
    </source>
</reference>
<gene>
    <name evidence="2" type="ORF">ACFOVU_02340</name>
</gene>
<protein>
    <submittedName>
        <fullName evidence="2">Uncharacterized protein</fullName>
    </submittedName>
</protein>
<evidence type="ECO:0000313" key="3">
    <source>
        <dbReference type="Proteomes" id="UP001595847"/>
    </source>
</evidence>
<accession>A0ABV8FIK9</accession>
<keyword evidence="1" id="KW-1133">Transmembrane helix</keyword>
<dbReference type="EMBL" id="JBHSBH010000003">
    <property type="protein sequence ID" value="MFC3994736.1"/>
    <property type="molecule type" value="Genomic_DNA"/>
</dbReference>
<feature type="transmembrane region" description="Helical" evidence="1">
    <location>
        <begin position="20"/>
        <end position="38"/>
    </location>
</feature>
<dbReference type="RefSeq" id="WP_378529586.1">
    <property type="nucleotide sequence ID" value="NZ_JBHSBH010000003.1"/>
</dbReference>